<organism evidence="7 8">
    <name type="scientific">Nannocystis pusilla</name>
    <dbReference type="NCBI Taxonomy" id="889268"/>
    <lineage>
        <taxon>Bacteria</taxon>
        <taxon>Pseudomonadati</taxon>
        <taxon>Myxococcota</taxon>
        <taxon>Polyangia</taxon>
        <taxon>Nannocystales</taxon>
        <taxon>Nannocystaceae</taxon>
        <taxon>Nannocystis</taxon>
    </lineage>
</organism>
<sequence>MQDVQSAHADLTAHANDAGPDPAARLSQMAGALVGSEILKIAAEIRVLMGQGVPVCNLTVGDFSPKQFPIPEVLQQAILRALERSETNYPAANGQVELRQAIQRFYERELGLRYPLDSFLVAGGAPGDLRALPHRGRRR</sequence>
<keyword evidence="5" id="KW-0663">Pyridoxal phosphate</keyword>
<evidence type="ECO:0000313" key="7">
    <source>
        <dbReference type="EMBL" id="MCY1013177.1"/>
    </source>
</evidence>
<comment type="similarity">
    <text evidence="2">Belongs to the class-I pyridoxal-phosphate-dependent aminotransferase family.</text>
</comment>
<dbReference type="InterPro" id="IPR015422">
    <property type="entry name" value="PyrdxlP-dep_Trfase_small"/>
</dbReference>
<comment type="caution">
    <text evidence="7">The sequence shown here is derived from an EMBL/GenBank/DDBJ whole genome shotgun (WGS) entry which is preliminary data.</text>
</comment>
<evidence type="ECO:0000256" key="2">
    <source>
        <dbReference type="ARBA" id="ARBA00007441"/>
    </source>
</evidence>
<dbReference type="PANTHER" id="PTHR46383:SF1">
    <property type="entry name" value="ASPARTATE AMINOTRANSFERASE"/>
    <property type="match status" value="1"/>
</dbReference>
<dbReference type="GO" id="GO:0008483">
    <property type="term" value="F:transaminase activity"/>
    <property type="evidence" value="ECO:0007669"/>
    <property type="project" value="UniProtKB-KW"/>
</dbReference>
<dbReference type="Proteomes" id="UP001150924">
    <property type="component" value="Unassembled WGS sequence"/>
</dbReference>
<name>A0A9X3EZH5_9BACT</name>
<evidence type="ECO:0000256" key="6">
    <source>
        <dbReference type="SAM" id="MobiDB-lite"/>
    </source>
</evidence>
<reference evidence="7" key="1">
    <citation type="submission" date="2022-11" db="EMBL/GenBank/DDBJ databases">
        <title>Minimal conservation of predation-associated metabolite biosynthetic gene clusters underscores biosynthetic potential of Myxococcota including descriptions for ten novel species: Archangium lansinium sp. nov., Myxococcus landrumus sp. nov., Nannocystis bai.</title>
        <authorList>
            <person name="Ahearne A."/>
            <person name="Stevens C."/>
            <person name="Phillips K."/>
        </authorList>
    </citation>
    <scope>NUCLEOTIDE SEQUENCE</scope>
    <source>
        <strain evidence="7">Na p29</strain>
    </source>
</reference>
<evidence type="ECO:0000313" key="8">
    <source>
        <dbReference type="Proteomes" id="UP001150924"/>
    </source>
</evidence>
<evidence type="ECO:0000256" key="4">
    <source>
        <dbReference type="ARBA" id="ARBA00022679"/>
    </source>
</evidence>
<keyword evidence="4" id="KW-0808">Transferase</keyword>
<gene>
    <name evidence="7" type="ORF">OV079_48145</name>
</gene>
<comment type="cofactor">
    <cofactor evidence="1">
        <name>pyridoxal 5'-phosphate</name>
        <dbReference type="ChEBI" id="CHEBI:597326"/>
    </cofactor>
</comment>
<proteinExistence type="inferred from homology"/>
<dbReference type="RefSeq" id="WP_267776916.1">
    <property type="nucleotide sequence ID" value="NZ_JAPNKE010000002.1"/>
</dbReference>
<dbReference type="InterPro" id="IPR050596">
    <property type="entry name" value="AspAT/PAT-like"/>
</dbReference>
<dbReference type="Gene3D" id="3.40.640.10">
    <property type="entry name" value="Type I PLP-dependent aspartate aminotransferase-like (Major domain)"/>
    <property type="match status" value="1"/>
</dbReference>
<dbReference type="EMBL" id="JAPNKE010000002">
    <property type="protein sequence ID" value="MCY1013177.1"/>
    <property type="molecule type" value="Genomic_DNA"/>
</dbReference>
<feature type="region of interest" description="Disordered" evidence="6">
    <location>
        <begin position="1"/>
        <end position="22"/>
    </location>
</feature>
<evidence type="ECO:0000256" key="3">
    <source>
        <dbReference type="ARBA" id="ARBA00022576"/>
    </source>
</evidence>
<dbReference type="AlphaFoldDB" id="A0A9X3EZH5"/>
<accession>A0A9X3EZH5</accession>
<dbReference type="SUPFAM" id="SSF53383">
    <property type="entry name" value="PLP-dependent transferases"/>
    <property type="match status" value="1"/>
</dbReference>
<dbReference type="Gene3D" id="3.90.1150.10">
    <property type="entry name" value="Aspartate Aminotransferase, domain 1"/>
    <property type="match status" value="1"/>
</dbReference>
<evidence type="ECO:0000256" key="1">
    <source>
        <dbReference type="ARBA" id="ARBA00001933"/>
    </source>
</evidence>
<evidence type="ECO:0008006" key="9">
    <source>
        <dbReference type="Google" id="ProtNLM"/>
    </source>
</evidence>
<dbReference type="InterPro" id="IPR015424">
    <property type="entry name" value="PyrdxlP-dep_Trfase"/>
</dbReference>
<dbReference type="InterPro" id="IPR015421">
    <property type="entry name" value="PyrdxlP-dep_Trfase_major"/>
</dbReference>
<evidence type="ECO:0000256" key="5">
    <source>
        <dbReference type="ARBA" id="ARBA00022898"/>
    </source>
</evidence>
<keyword evidence="3" id="KW-0032">Aminotransferase</keyword>
<dbReference type="PANTHER" id="PTHR46383">
    <property type="entry name" value="ASPARTATE AMINOTRANSFERASE"/>
    <property type="match status" value="1"/>
</dbReference>
<dbReference type="GO" id="GO:0006520">
    <property type="term" value="P:amino acid metabolic process"/>
    <property type="evidence" value="ECO:0007669"/>
    <property type="project" value="InterPro"/>
</dbReference>
<protein>
    <recommendedName>
        <fullName evidence="9">Aspartate aminotransferase</fullName>
    </recommendedName>
</protein>
<keyword evidence="8" id="KW-1185">Reference proteome</keyword>